<dbReference type="OrthoDB" id="9797795at2"/>
<sequence>MSTRDDAPIGPNVSIHTYDLSFLCDLAEDETYTLSAEAQALLQQQKELLQQATSVTILLGGKAGRLGECVVATALLTGTLEALRLLQKEGTPVQILVDQNSADLFQQDNYQQQYWPEITIQPCAQPPQDLTDLTSIHPAKTSTQEQECLLVLNFHGAHDGMPYLALAEDAPTTEHEPGRAVAILENLFRVGVRNYAQRGAEERYAAFISTLFATKLTATIQPQLLLSEQDEQRYQELIRDWNIDTRAFQVACFFQSVVLAKCYERWDEVMQLICDYFAQQLPQQSLLFLLPCGPDTDLPDGFKQADMVEWLQDFTGSGQNARVMIKRTQSLRDLAILTSHAHLALSNDTGPGHIAGALHIPTFVPFLPGTIYARDIWSSTPWHHGVTLEPNPYSYQQLVAAVTWGKTDIIDMIEPQQIFQAMLPYLPTNQS</sequence>
<dbReference type="Proteomes" id="UP000322530">
    <property type="component" value="Unassembled WGS sequence"/>
</dbReference>
<comment type="caution">
    <text evidence="1">The sequence shown here is derived from an EMBL/GenBank/DDBJ whole genome shotgun (WGS) entry which is preliminary data.</text>
</comment>
<proteinExistence type="predicted"/>
<gene>
    <name evidence="1" type="ORF">KDI_38820</name>
</gene>
<evidence type="ECO:0000313" key="1">
    <source>
        <dbReference type="EMBL" id="GCF10318.1"/>
    </source>
</evidence>
<dbReference type="InterPro" id="IPR002201">
    <property type="entry name" value="Glyco_trans_9"/>
</dbReference>
<dbReference type="Pfam" id="PF01075">
    <property type="entry name" value="Glyco_transf_9"/>
    <property type="match status" value="1"/>
</dbReference>
<keyword evidence="2" id="KW-1185">Reference proteome</keyword>
<dbReference type="GO" id="GO:0016757">
    <property type="term" value="F:glycosyltransferase activity"/>
    <property type="evidence" value="ECO:0007669"/>
    <property type="project" value="InterPro"/>
</dbReference>
<dbReference type="AlphaFoldDB" id="A0A5A5TGH1"/>
<dbReference type="RefSeq" id="WP_149403208.1">
    <property type="nucleotide sequence ID" value="NZ_BIXY01000067.1"/>
</dbReference>
<evidence type="ECO:0008006" key="3">
    <source>
        <dbReference type="Google" id="ProtNLM"/>
    </source>
</evidence>
<accession>A0A5A5TGH1</accession>
<evidence type="ECO:0000313" key="2">
    <source>
        <dbReference type="Proteomes" id="UP000322530"/>
    </source>
</evidence>
<dbReference type="SUPFAM" id="SSF53756">
    <property type="entry name" value="UDP-Glycosyltransferase/glycogen phosphorylase"/>
    <property type="match status" value="1"/>
</dbReference>
<reference evidence="1 2" key="1">
    <citation type="submission" date="2019-01" db="EMBL/GenBank/DDBJ databases">
        <title>Draft genome sequence of Dictyobacter sp. Uno17.</title>
        <authorList>
            <person name="Wang C.M."/>
            <person name="Zheng Y."/>
            <person name="Sakai Y."/>
            <person name="Abe K."/>
            <person name="Yokota A."/>
            <person name="Yabe S."/>
        </authorList>
    </citation>
    <scope>NUCLEOTIDE SEQUENCE [LARGE SCALE GENOMIC DNA]</scope>
    <source>
        <strain evidence="1 2">Uno17</strain>
    </source>
</reference>
<dbReference type="EMBL" id="BIXY01000067">
    <property type="protein sequence ID" value="GCF10318.1"/>
    <property type="molecule type" value="Genomic_DNA"/>
</dbReference>
<organism evidence="1 2">
    <name type="scientific">Dictyobacter arantiisoli</name>
    <dbReference type="NCBI Taxonomy" id="2014874"/>
    <lineage>
        <taxon>Bacteria</taxon>
        <taxon>Bacillati</taxon>
        <taxon>Chloroflexota</taxon>
        <taxon>Ktedonobacteria</taxon>
        <taxon>Ktedonobacterales</taxon>
        <taxon>Dictyobacteraceae</taxon>
        <taxon>Dictyobacter</taxon>
    </lineage>
</organism>
<dbReference type="Gene3D" id="3.40.50.2000">
    <property type="entry name" value="Glycogen Phosphorylase B"/>
    <property type="match status" value="1"/>
</dbReference>
<name>A0A5A5TGH1_9CHLR</name>
<protein>
    <recommendedName>
        <fullName evidence="3">ADP-heptose--LPS heptosyltransferase</fullName>
    </recommendedName>
</protein>